<proteinExistence type="predicted"/>
<comment type="caution">
    <text evidence="1">The sequence shown here is derived from an EMBL/GenBank/DDBJ whole genome shotgun (WGS) entry which is preliminary data.</text>
</comment>
<accession>A0ABT7ZU45</accession>
<protein>
    <submittedName>
        <fullName evidence="1">Uncharacterized protein</fullName>
    </submittedName>
</protein>
<name>A0ABT7ZU45_9FLAO</name>
<dbReference type="RefSeq" id="WP_290206184.1">
    <property type="nucleotide sequence ID" value="NZ_JASDDK010000002.1"/>
</dbReference>
<reference evidence="1 2" key="1">
    <citation type="journal article" date="2023" name="Int. J. Syst. Evol. Microbiol.">
        <title>Winogradskyella bathintestinalis sp. nov., isolated from the intestine of the deep-sea loosejaw dragonfish, Malacosteus niger.</title>
        <authorList>
            <person name="Uniacke-Lowe S."/>
            <person name="Johnson C.N."/>
            <person name="Stanton C."/>
            <person name="Hill C."/>
            <person name="Ross P."/>
        </authorList>
    </citation>
    <scope>NUCLEOTIDE SEQUENCE [LARGE SCALE GENOMIC DNA]</scope>
    <source>
        <strain evidence="1 2">APC 3343</strain>
    </source>
</reference>
<organism evidence="1 2">
    <name type="scientific">Winogradskyella bathintestinalis</name>
    <dbReference type="NCBI Taxonomy" id="3035208"/>
    <lineage>
        <taxon>Bacteria</taxon>
        <taxon>Pseudomonadati</taxon>
        <taxon>Bacteroidota</taxon>
        <taxon>Flavobacteriia</taxon>
        <taxon>Flavobacteriales</taxon>
        <taxon>Flavobacteriaceae</taxon>
        <taxon>Winogradskyella</taxon>
    </lineage>
</organism>
<gene>
    <name evidence="1" type="ORF">QMA06_07145</name>
</gene>
<evidence type="ECO:0000313" key="1">
    <source>
        <dbReference type="EMBL" id="MDN3492491.1"/>
    </source>
</evidence>
<sequence>MVYPDDLVNFHKTWDKQLTDVFDRITDHNQPLKVLLKDDLWHKIERIVFGKETMDSILKNYYNVEK</sequence>
<keyword evidence="2" id="KW-1185">Reference proteome</keyword>
<dbReference type="Proteomes" id="UP001231197">
    <property type="component" value="Unassembled WGS sequence"/>
</dbReference>
<evidence type="ECO:0000313" key="2">
    <source>
        <dbReference type="Proteomes" id="UP001231197"/>
    </source>
</evidence>
<dbReference type="EMBL" id="JASDDK010000002">
    <property type="protein sequence ID" value="MDN3492491.1"/>
    <property type="molecule type" value="Genomic_DNA"/>
</dbReference>